<proteinExistence type="predicted"/>
<organism evidence="1 2">
    <name type="scientific">Cotesia glomerata</name>
    <name type="common">Lepidopteran parasitic wasp</name>
    <name type="synonym">Apanteles glomeratus</name>
    <dbReference type="NCBI Taxonomy" id="32391"/>
    <lineage>
        <taxon>Eukaryota</taxon>
        <taxon>Metazoa</taxon>
        <taxon>Ecdysozoa</taxon>
        <taxon>Arthropoda</taxon>
        <taxon>Hexapoda</taxon>
        <taxon>Insecta</taxon>
        <taxon>Pterygota</taxon>
        <taxon>Neoptera</taxon>
        <taxon>Endopterygota</taxon>
        <taxon>Hymenoptera</taxon>
        <taxon>Apocrita</taxon>
        <taxon>Ichneumonoidea</taxon>
        <taxon>Braconidae</taxon>
        <taxon>Microgastrinae</taxon>
        <taxon>Cotesia</taxon>
    </lineage>
</organism>
<keyword evidence="2" id="KW-1185">Reference proteome</keyword>
<evidence type="ECO:0000313" key="2">
    <source>
        <dbReference type="Proteomes" id="UP000826195"/>
    </source>
</evidence>
<reference evidence="1 2" key="1">
    <citation type="journal article" date="2021" name="J. Hered.">
        <title>A chromosome-level genome assembly of the parasitoid wasp, Cotesia glomerata (Hymenoptera: Braconidae).</title>
        <authorList>
            <person name="Pinto B.J."/>
            <person name="Weis J.J."/>
            <person name="Gamble T."/>
            <person name="Ode P.J."/>
            <person name="Paul R."/>
            <person name="Zaspel J.M."/>
        </authorList>
    </citation>
    <scope>NUCLEOTIDE SEQUENCE [LARGE SCALE GENOMIC DNA]</scope>
    <source>
        <strain evidence="1">CgM1</strain>
    </source>
</reference>
<protein>
    <submittedName>
        <fullName evidence="1">Uncharacterized protein</fullName>
    </submittedName>
</protein>
<name>A0AAV7J2M7_COTGL</name>
<comment type="caution">
    <text evidence="1">The sequence shown here is derived from an EMBL/GenBank/DDBJ whole genome shotgun (WGS) entry which is preliminary data.</text>
</comment>
<gene>
    <name evidence="1" type="ORF">KQX54_005937</name>
</gene>
<dbReference type="EMBL" id="JAHXZJ010000001">
    <property type="protein sequence ID" value="KAH0566995.1"/>
    <property type="molecule type" value="Genomic_DNA"/>
</dbReference>
<dbReference type="Proteomes" id="UP000826195">
    <property type="component" value="Unassembled WGS sequence"/>
</dbReference>
<evidence type="ECO:0000313" key="1">
    <source>
        <dbReference type="EMBL" id="KAH0566995.1"/>
    </source>
</evidence>
<dbReference type="AlphaFoldDB" id="A0AAV7J2M7"/>
<accession>A0AAV7J2M7</accession>
<sequence length="88" mass="9343">MTLNGCGCVRCATTLNEYSAFLILKGHSLAFGQALAQNTPESDHSQATPKFANYFAGLPDVSAIRRTDSARGVQSFISGLLCFSDPAL</sequence>